<feature type="domain" description="C-type lectin" evidence="4">
    <location>
        <begin position="33"/>
        <end position="167"/>
    </location>
</feature>
<feature type="domain" description="Cadherin" evidence="5">
    <location>
        <begin position="683"/>
        <end position="782"/>
    </location>
</feature>
<feature type="region of interest" description="Disordered" evidence="3">
    <location>
        <begin position="329"/>
        <end position="349"/>
    </location>
</feature>
<dbReference type="InterPro" id="IPR018378">
    <property type="entry name" value="C-type_lectin_CS"/>
</dbReference>
<dbReference type="SMART" id="SM00034">
    <property type="entry name" value="CLECT"/>
    <property type="match status" value="3"/>
</dbReference>
<evidence type="ECO:0000313" key="6">
    <source>
        <dbReference type="Proteomes" id="UP000694865"/>
    </source>
</evidence>
<dbReference type="CDD" id="cd11304">
    <property type="entry name" value="Cadherin_repeat"/>
    <property type="match status" value="2"/>
</dbReference>
<evidence type="ECO:0000256" key="2">
    <source>
        <dbReference type="PROSITE-ProRule" id="PRU00043"/>
    </source>
</evidence>
<dbReference type="Proteomes" id="UP000694865">
    <property type="component" value="Unplaced"/>
</dbReference>
<gene>
    <name evidence="7" type="primary">LOC102803919</name>
</gene>
<keyword evidence="1" id="KW-1015">Disulfide bond</keyword>
<dbReference type="InterPro" id="IPR016187">
    <property type="entry name" value="CTDL_fold"/>
</dbReference>
<evidence type="ECO:0000259" key="4">
    <source>
        <dbReference type="PROSITE" id="PS50041"/>
    </source>
</evidence>
<dbReference type="Pfam" id="PF00059">
    <property type="entry name" value="Lectin_C"/>
    <property type="match status" value="3"/>
</dbReference>
<evidence type="ECO:0000313" key="7">
    <source>
        <dbReference type="RefSeq" id="XP_006825995.1"/>
    </source>
</evidence>
<dbReference type="InterPro" id="IPR016186">
    <property type="entry name" value="C-type_lectin-like/link_sf"/>
</dbReference>
<keyword evidence="2" id="KW-0106">Calcium</keyword>
<feature type="compositionally biased region" description="Polar residues" evidence="3">
    <location>
        <begin position="226"/>
        <end position="248"/>
    </location>
</feature>
<dbReference type="Gene3D" id="3.10.100.10">
    <property type="entry name" value="Mannose-Binding Protein A, subunit A"/>
    <property type="match status" value="3"/>
</dbReference>
<dbReference type="PROSITE" id="PS50268">
    <property type="entry name" value="CADHERIN_2"/>
    <property type="match status" value="2"/>
</dbReference>
<evidence type="ECO:0000256" key="1">
    <source>
        <dbReference type="ARBA" id="ARBA00023157"/>
    </source>
</evidence>
<dbReference type="InterPro" id="IPR050111">
    <property type="entry name" value="C-type_lectin/snaclec_domain"/>
</dbReference>
<dbReference type="PROSITE" id="PS00615">
    <property type="entry name" value="C_TYPE_LECTIN_1"/>
    <property type="match status" value="2"/>
</dbReference>
<organism evidence="6 7">
    <name type="scientific">Saccoglossus kowalevskii</name>
    <name type="common">Acorn worm</name>
    <dbReference type="NCBI Taxonomy" id="10224"/>
    <lineage>
        <taxon>Eukaryota</taxon>
        <taxon>Metazoa</taxon>
        <taxon>Hemichordata</taxon>
        <taxon>Enteropneusta</taxon>
        <taxon>Harrimaniidae</taxon>
        <taxon>Saccoglossus</taxon>
    </lineage>
</organism>
<feature type="domain" description="C-type lectin" evidence="4">
    <location>
        <begin position="392"/>
        <end position="525"/>
    </location>
</feature>
<protein>
    <submittedName>
        <fullName evidence="7">Uncharacterized protein LOC102803919</fullName>
    </submittedName>
</protein>
<feature type="region of interest" description="Disordered" evidence="3">
    <location>
        <begin position="179"/>
        <end position="267"/>
    </location>
</feature>
<name>A0ABM0N154_SACKO</name>
<reference evidence="7" key="1">
    <citation type="submission" date="2025-08" db="UniProtKB">
        <authorList>
            <consortium name="RefSeq"/>
        </authorList>
    </citation>
    <scope>IDENTIFICATION</scope>
    <source>
        <tissue evidence="7">Testes</tissue>
    </source>
</reference>
<proteinExistence type="predicted"/>
<dbReference type="GeneID" id="102803919"/>
<feature type="compositionally biased region" description="Acidic residues" evidence="3">
    <location>
        <begin position="197"/>
        <end position="206"/>
    </location>
</feature>
<keyword evidence="6" id="KW-1185">Reference proteome</keyword>
<feature type="compositionally biased region" description="Polar residues" evidence="3">
    <location>
        <begin position="332"/>
        <end position="348"/>
    </location>
</feature>
<accession>A0ABM0N154</accession>
<evidence type="ECO:0000256" key="3">
    <source>
        <dbReference type="SAM" id="MobiDB-lite"/>
    </source>
</evidence>
<dbReference type="RefSeq" id="XP_006825995.1">
    <property type="nucleotide sequence ID" value="XM_006825932.1"/>
</dbReference>
<dbReference type="SUPFAM" id="SSF49313">
    <property type="entry name" value="Cadherin-like"/>
    <property type="match status" value="2"/>
</dbReference>
<dbReference type="SMART" id="SM00112">
    <property type="entry name" value="CA"/>
    <property type="match status" value="2"/>
</dbReference>
<feature type="domain" description="Cadherin" evidence="5">
    <location>
        <begin position="792"/>
        <end position="917"/>
    </location>
</feature>
<dbReference type="Gene3D" id="2.60.40.60">
    <property type="entry name" value="Cadherins"/>
    <property type="match status" value="2"/>
</dbReference>
<dbReference type="PROSITE" id="PS50041">
    <property type="entry name" value="C_TYPE_LECTIN_2"/>
    <property type="match status" value="3"/>
</dbReference>
<dbReference type="PANTHER" id="PTHR22803">
    <property type="entry name" value="MANNOSE, PHOSPHOLIPASE, LECTIN RECEPTOR RELATED"/>
    <property type="match status" value="1"/>
</dbReference>
<dbReference type="InterPro" id="IPR002126">
    <property type="entry name" value="Cadherin-like_dom"/>
</dbReference>
<dbReference type="SUPFAM" id="SSF56436">
    <property type="entry name" value="C-type lectin-like"/>
    <property type="match status" value="3"/>
</dbReference>
<evidence type="ECO:0000259" key="5">
    <source>
        <dbReference type="PROSITE" id="PS50268"/>
    </source>
</evidence>
<feature type="domain" description="C-type lectin" evidence="4">
    <location>
        <begin position="542"/>
        <end position="676"/>
    </location>
</feature>
<sequence length="986" mass="108653">MSDLLKRNLSPIKPKPKPGLSAAVDCPSGWSEYNDQCYKYYSTLKSATAAEDYCQSVGGHLVTVRNENEQTFVSSLVQDSSSSIWIGFWQIDDGCWRWIEDPLDDDSYCQYGNTYSNGPINDAWTYWNTNEPNDSGGEDCAHLWPATTVGHRWNDLDCSNAFPFLCKTGILRSGSPSLMRQKKGQFQPLVSTSSELDSSDNEEIVVDDDRPTSRPGSLKLKLSFNGKDTTTTQESSQENYTTTQSEPSDSGDDLMPSDRGPPPPYPGVIVVPNKVGSIDDLLQASQYELPSAPPANFTIAEIEEELKNQPASPSTHDAIQGMLSMSLPKTVPDSSSPVPHSTALSSFMNIPPSKPKRIYADLEDSPDSLPTCFQDSKYVPGCACPTTAWTEYDGSCYRYFGQEMSHTAAETTCQNNYNSHLVSITSLNEQRFVSSLITSDDVRVWIGLWQSTNSDCYRWRDNPSYCVYPNVYSSSTSYSQYTYWAHNQPDDSGSAEHCVHFFDRTDYSHLWNDNVCSTDYGFVCETGFLGACPTVDQSWHEHDGRLYRYFTSIASASSAETSCNDVINYNGHLVSITSDSEQSFVTGLITDDSAHVWMGLWQTSNSDCYRWRDDPTYCVSDNVDTGTSYGQYTRWLSYQPDDASSKEHCVHLYDKESGGHYWNDAPRSISYAYVCETGQFPSVASSSSPSIGENSAVGSVVYTLTASDDTGVSTFELLSVSEDIFILEKTGSLTATIKTTRALDYEAGDRTFTLHFQLTDTMGMCSTNWVTFNVANENDPVNVLSSDGDAYIDENTGANYYVYTLCMYDQDGTTGDTMSYSFTSVPSGGTALFDVASASLSNVDCSAYPTTTHAAKVTTAANVNHEVSSQYGLTITVTDSGGATDTHAVTVHVGDVNDAILITDATTSTLRYSIPEDTAGLTELFTVQYFDEDGDVPTFSLVTVNGASSYNFEIIDEDVGTVRVTDPANFDWDRGERQYLLKITCT</sequence>
<dbReference type="InterPro" id="IPR001304">
    <property type="entry name" value="C-type_lectin-like"/>
</dbReference>
<dbReference type="InterPro" id="IPR015919">
    <property type="entry name" value="Cadherin-like_sf"/>
</dbReference>